<dbReference type="Gene3D" id="1.20.1070.10">
    <property type="entry name" value="Rhodopsin 7-helix transmembrane proteins"/>
    <property type="match status" value="1"/>
</dbReference>
<dbReference type="InterPro" id="IPR000276">
    <property type="entry name" value="GPCR_Rhodpsn"/>
</dbReference>
<keyword evidence="4 5" id="KW-0472">Membrane</keyword>
<feature type="transmembrane region" description="Helical" evidence="5">
    <location>
        <begin position="104"/>
        <end position="125"/>
    </location>
</feature>
<dbReference type="CDD" id="cd14978">
    <property type="entry name" value="7tmA_FMRFamide_R-like"/>
    <property type="match status" value="1"/>
</dbReference>
<reference evidence="7 8" key="1">
    <citation type="journal article" date="2017" name="Curr. Biol.">
        <title>Genome architecture and evolution of a unichromosomal asexual nematode.</title>
        <authorList>
            <person name="Fradin H."/>
            <person name="Zegar C."/>
            <person name="Gutwein M."/>
            <person name="Lucas J."/>
            <person name="Kovtun M."/>
            <person name="Corcoran D."/>
            <person name="Baugh L.R."/>
            <person name="Kiontke K."/>
            <person name="Gunsalus K."/>
            <person name="Fitch D.H."/>
            <person name="Piano F."/>
        </authorList>
    </citation>
    <scope>NUCLEOTIDE SEQUENCE [LARGE SCALE GENOMIC DNA]</scope>
    <source>
        <strain evidence="7">PF1309</strain>
    </source>
</reference>
<dbReference type="PANTHER" id="PTHR47632">
    <property type="entry name" value="FMRFAMIDE PEPTIDE RECEPTOR FAMILY-RELATED"/>
    <property type="match status" value="1"/>
</dbReference>
<sequence length="438" mass="48910">MEEEETPLYNLTIPLGCNENDELFSKLKQLLEAGVYDWSGLNFTDCLPQCGVCNPASRWEVYMIYNLIVIGIILPLVGTLGLMGNAISAYVYSRKEMRCSTNSYLFGLACSDSAVISTGIFVFSLETYRHFSLLLDRIAGYLSGTVFALGTIAQTCSVYFTIAAGADCFAQVCLNEKIRRFVSRPHFVRFTSCFVVAFSLFYNVPHFFEGFTIDCYHQYFGGPSIEVCPTTLRYNNLYVEIYYNYMYTIFLAVGPLIMLIILNSFIIGFSVFGSASTSSEDNMSLILVVLLFICCNIAALFINIFETLLSDIMGANINFIVDFSNLLVVFNSSFNFIIYKKYSRSFADTLAKYVTGRSSEKKKRKGMRTTEDCSLKEPLANGNKAMIIENQQRSKICRDAVGRLLAASQPEVSSTAPLATFDILSLTSANTSPLQSRV</sequence>
<feature type="transmembrane region" description="Helical" evidence="5">
    <location>
        <begin position="284"/>
        <end position="305"/>
    </location>
</feature>
<dbReference type="GO" id="GO:0016020">
    <property type="term" value="C:membrane"/>
    <property type="evidence" value="ECO:0007669"/>
    <property type="project" value="UniProtKB-SubCell"/>
</dbReference>
<protein>
    <recommendedName>
        <fullName evidence="6">G-protein coupled receptors family 1 profile domain-containing protein</fullName>
    </recommendedName>
</protein>
<dbReference type="InterPro" id="IPR053326">
    <property type="entry name" value="GPCR1-like"/>
</dbReference>
<evidence type="ECO:0000256" key="4">
    <source>
        <dbReference type="ARBA" id="ARBA00023136"/>
    </source>
</evidence>
<evidence type="ECO:0000313" key="7">
    <source>
        <dbReference type="EMBL" id="PAV62592.1"/>
    </source>
</evidence>
<dbReference type="PROSITE" id="PS50262">
    <property type="entry name" value="G_PROTEIN_RECEP_F1_2"/>
    <property type="match status" value="1"/>
</dbReference>
<feature type="domain" description="G-protein coupled receptors family 1 profile" evidence="6">
    <location>
        <begin position="84"/>
        <end position="339"/>
    </location>
</feature>
<evidence type="ECO:0000256" key="1">
    <source>
        <dbReference type="ARBA" id="ARBA00004370"/>
    </source>
</evidence>
<keyword evidence="8" id="KW-1185">Reference proteome</keyword>
<dbReference type="AlphaFoldDB" id="A0A2A2JM28"/>
<feature type="transmembrane region" description="Helical" evidence="5">
    <location>
        <begin position="64"/>
        <end position="92"/>
    </location>
</feature>
<feature type="transmembrane region" description="Helical" evidence="5">
    <location>
        <begin position="145"/>
        <end position="166"/>
    </location>
</feature>
<keyword evidence="3 5" id="KW-1133">Transmembrane helix</keyword>
<dbReference type="SUPFAM" id="SSF81321">
    <property type="entry name" value="Family A G protein-coupled receptor-like"/>
    <property type="match status" value="1"/>
</dbReference>
<name>A0A2A2JM28_9BILA</name>
<evidence type="ECO:0000256" key="3">
    <source>
        <dbReference type="ARBA" id="ARBA00022989"/>
    </source>
</evidence>
<gene>
    <name evidence="7" type="ORF">WR25_26422</name>
</gene>
<dbReference type="OrthoDB" id="10011262at2759"/>
<feature type="transmembrane region" description="Helical" evidence="5">
    <location>
        <begin position="245"/>
        <end position="272"/>
    </location>
</feature>
<accession>A0A2A2JM28</accession>
<proteinExistence type="predicted"/>
<dbReference type="Pfam" id="PF00001">
    <property type="entry name" value="7tm_1"/>
    <property type="match status" value="1"/>
</dbReference>
<comment type="subcellular location">
    <subcellularLocation>
        <location evidence="1">Membrane</location>
    </subcellularLocation>
</comment>
<dbReference type="InterPro" id="IPR017452">
    <property type="entry name" value="GPCR_Rhodpsn_7TM"/>
</dbReference>
<dbReference type="STRING" id="2018661.A0A2A2JM28"/>
<evidence type="ECO:0000259" key="6">
    <source>
        <dbReference type="PROSITE" id="PS50262"/>
    </source>
</evidence>
<keyword evidence="2 5" id="KW-0812">Transmembrane</keyword>
<evidence type="ECO:0000313" key="8">
    <source>
        <dbReference type="Proteomes" id="UP000218231"/>
    </source>
</evidence>
<dbReference type="Proteomes" id="UP000218231">
    <property type="component" value="Unassembled WGS sequence"/>
</dbReference>
<evidence type="ECO:0000256" key="5">
    <source>
        <dbReference type="SAM" id="Phobius"/>
    </source>
</evidence>
<dbReference type="PRINTS" id="PR00237">
    <property type="entry name" value="GPCRRHODOPSN"/>
</dbReference>
<feature type="transmembrane region" description="Helical" evidence="5">
    <location>
        <begin position="187"/>
        <end position="204"/>
    </location>
</feature>
<dbReference type="EMBL" id="LIAE01010354">
    <property type="protein sequence ID" value="PAV62592.1"/>
    <property type="molecule type" value="Genomic_DNA"/>
</dbReference>
<dbReference type="GO" id="GO:0004930">
    <property type="term" value="F:G protein-coupled receptor activity"/>
    <property type="evidence" value="ECO:0007669"/>
    <property type="project" value="InterPro"/>
</dbReference>
<evidence type="ECO:0000256" key="2">
    <source>
        <dbReference type="ARBA" id="ARBA00022692"/>
    </source>
</evidence>
<dbReference type="PANTHER" id="PTHR47632:SF3">
    <property type="entry name" value="G-PROTEIN COUPLED RECEPTORS FAMILY 1 PROFILE DOMAIN-CONTAINING PROTEIN"/>
    <property type="match status" value="1"/>
</dbReference>
<organism evidence="7 8">
    <name type="scientific">Diploscapter pachys</name>
    <dbReference type="NCBI Taxonomy" id="2018661"/>
    <lineage>
        <taxon>Eukaryota</taxon>
        <taxon>Metazoa</taxon>
        <taxon>Ecdysozoa</taxon>
        <taxon>Nematoda</taxon>
        <taxon>Chromadorea</taxon>
        <taxon>Rhabditida</taxon>
        <taxon>Rhabditina</taxon>
        <taxon>Rhabditomorpha</taxon>
        <taxon>Rhabditoidea</taxon>
        <taxon>Rhabditidae</taxon>
        <taxon>Diploscapter</taxon>
    </lineage>
</organism>
<comment type="caution">
    <text evidence="7">The sequence shown here is derived from an EMBL/GenBank/DDBJ whole genome shotgun (WGS) entry which is preliminary data.</text>
</comment>
<feature type="transmembrane region" description="Helical" evidence="5">
    <location>
        <begin position="317"/>
        <end position="338"/>
    </location>
</feature>